<reference evidence="4" key="1">
    <citation type="submission" date="2018-06" db="EMBL/GenBank/DDBJ databases">
        <authorList>
            <person name="Zhirakovskaya E."/>
        </authorList>
    </citation>
    <scope>NUCLEOTIDE SEQUENCE</scope>
</reference>
<dbReference type="InterPro" id="IPR023214">
    <property type="entry name" value="HAD_sf"/>
</dbReference>
<name>A0A3B0XQF5_9ZZZZ</name>
<keyword evidence="1" id="KW-0479">Metal-binding</keyword>
<keyword evidence="2 4" id="KW-0378">Hydrolase</keyword>
<dbReference type="PANTHER" id="PTHR43344:SF13">
    <property type="entry name" value="PHOSPHATASE RV3661-RELATED"/>
    <property type="match status" value="1"/>
</dbReference>
<evidence type="ECO:0000313" key="4">
    <source>
        <dbReference type="EMBL" id="VAW58394.1"/>
    </source>
</evidence>
<dbReference type="SUPFAM" id="SSF56784">
    <property type="entry name" value="HAD-like"/>
    <property type="match status" value="1"/>
</dbReference>
<dbReference type="GO" id="GO:0046872">
    <property type="term" value="F:metal ion binding"/>
    <property type="evidence" value="ECO:0007669"/>
    <property type="project" value="UniProtKB-KW"/>
</dbReference>
<protein>
    <submittedName>
        <fullName evidence="4">Phosphoserine phosphatase</fullName>
        <ecNumber evidence="4">3.1.3.3</ecNumber>
    </submittedName>
</protein>
<dbReference type="PANTHER" id="PTHR43344">
    <property type="entry name" value="PHOSPHOSERINE PHOSPHATASE"/>
    <property type="match status" value="1"/>
</dbReference>
<dbReference type="InterPro" id="IPR006385">
    <property type="entry name" value="HAD_hydro_SerB1"/>
</dbReference>
<proteinExistence type="predicted"/>
<organism evidence="4">
    <name type="scientific">hydrothermal vent metagenome</name>
    <dbReference type="NCBI Taxonomy" id="652676"/>
    <lineage>
        <taxon>unclassified sequences</taxon>
        <taxon>metagenomes</taxon>
        <taxon>ecological metagenomes</taxon>
    </lineage>
</organism>
<dbReference type="GO" id="GO:0016787">
    <property type="term" value="F:hydrolase activity"/>
    <property type="evidence" value="ECO:0007669"/>
    <property type="project" value="UniProtKB-KW"/>
</dbReference>
<dbReference type="InterPro" id="IPR036412">
    <property type="entry name" value="HAD-like_sf"/>
</dbReference>
<gene>
    <name evidence="4" type="ORF">MNBD_GAMMA11-3004</name>
</gene>
<dbReference type="EC" id="3.1.3.3" evidence="4"/>
<evidence type="ECO:0000256" key="3">
    <source>
        <dbReference type="ARBA" id="ARBA00022842"/>
    </source>
</evidence>
<evidence type="ECO:0000256" key="1">
    <source>
        <dbReference type="ARBA" id="ARBA00022723"/>
    </source>
</evidence>
<dbReference type="NCBIfam" id="TIGR01488">
    <property type="entry name" value="HAD-SF-IB"/>
    <property type="match status" value="1"/>
</dbReference>
<accession>A0A3B0XQF5</accession>
<dbReference type="AlphaFoldDB" id="A0A3B0XQF5"/>
<evidence type="ECO:0000256" key="2">
    <source>
        <dbReference type="ARBA" id="ARBA00022801"/>
    </source>
</evidence>
<dbReference type="Pfam" id="PF12710">
    <property type="entry name" value="HAD"/>
    <property type="match status" value="1"/>
</dbReference>
<keyword evidence="3" id="KW-0460">Magnesium</keyword>
<sequence>MKKYAFFDVDGTLINTKSMMSFINYYWSNRKTNSTIKRFINCKSNQIIFNTKQLIANDRSKINEVYYELFKGFNVKEIKEMCHEWYDFIKETDDNLFINDVINILMNHKNNGVEPVFVSGSFIELLEPIAEDLGVKHILATRLKKNDEKYTGKFYQPQMIGGGKAIAIMDFIEQNSIDPDACYAYGDHHTDIPMLSTVGKATVINADIKLHHHAIKNNWNIKIAA</sequence>
<dbReference type="NCBIfam" id="TIGR01490">
    <property type="entry name" value="HAD-SF-IB-hyp1"/>
    <property type="match status" value="1"/>
</dbReference>
<dbReference type="InterPro" id="IPR050582">
    <property type="entry name" value="HAD-like_SerB"/>
</dbReference>
<dbReference type="Gene3D" id="3.40.50.1000">
    <property type="entry name" value="HAD superfamily/HAD-like"/>
    <property type="match status" value="1"/>
</dbReference>
<dbReference type="Gene3D" id="1.20.1440.100">
    <property type="entry name" value="SG protein - dephosphorylation function"/>
    <property type="match status" value="1"/>
</dbReference>
<dbReference type="EMBL" id="UOFG01000035">
    <property type="protein sequence ID" value="VAW58394.1"/>
    <property type="molecule type" value="Genomic_DNA"/>
</dbReference>